<keyword evidence="8" id="KW-0406">Ion transport</keyword>
<feature type="region of interest" description="Disordered" evidence="11">
    <location>
        <begin position="767"/>
        <end position="802"/>
    </location>
</feature>
<dbReference type="KEGG" id="ote:Oter_1754"/>
<dbReference type="InterPro" id="IPR036942">
    <property type="entry name" value="Beta-barrel_TonB_sf"/>
</dbReference>
<keyword evidence="3" id="KW-1134">Transmembrane beta strand</keyword>
<dbReference type="RefSeq" id="WP_012374575.1">
    <property type="nucleotide sequence ID" value="NC_010571.1"/>
</dbReference>
<keyword evidence="6 12" id="KW-0732">Signal</keyword>
<dbReference type="PANTHER" id="PTHR32552:SF68">
    <property type="entry name" value="FERRICHROME OUTER MEMBRANE TRANSPORTER_PHAGE RECEPTOR"/>
    <property type="match status" value="1"/>
</dbReference>
<evidence type="ECO:0000256" key="10">
    <source>
        <dbReference type="ARBA" id="ARBA00023237"/>
    </source>
</evidence>
<dbReference type="InterPro" id="IPR037066">
    <property type="entry name" value="Plug_dom_sf"/>
</dbReference>
<keyword evidence="14" id="KW-0675">Receptor</keyword>
<feature type="signal peptide" evidence="12">
    <location>
        <begin position="1"/>
        <end position="26"/>
    </location>
</feature>
<protein>
    <submittedName>
        <fullName evidence="14">TonB-dependent receptor plug</fullName>
    </submittedName>
</protein>
<dbReference type="Gene3D" id="2.170.130.10">
    <property type="entry name" value="TonB-dependent receptor, plug domain"/>
    <property type="match status" value="1"/>
</dbReference>
<keyword evidence="2" id="KW-0813">Transport</keyword>
<evidence type="ECO:0000256" key="12">
    <source>
        <dbReference type="SAM" id="SignalP"/>
    </source>
</evidence>
<dbReference type="PANTHER" id="PTHR32552">
    <property type="entry name" value="FERRICHROME IRON RECEPTOR-RELATED"/>
    <property type="match status" value="1"/>
</dbReference>
<dbReference type="Proteomes" id="UP000007013">
    <property type="component" value="Chromosome"/>
</dbReference>
<evidence type="ECO:0000256" key="2">
    <source>
        <dbReference type="ARBA" id="ARBA00022448"/>
    </source>
</evidence>
<dbReference type="SUPFAM" id="SSF56935">
    <property type="entry name" value="Porins"/>
    <property type="match status" value="2"/>
</dbReference>
<keyword evidence="9" id="KW-0472">Membrane</keyword>
<gene>
    <name evidence="14" type="ordered locus">Oter_1754</name>
</gene>
<accession>B1ZVV2</accession>
<comment type="subcellular location">
    <subcellularLocation>
        <location evidence="1">Cell outer membrane</location>
        <topology evidence="1">Multi-pass membrane protein</topology>
    </subcellularLocation>
</comment>
<dbReference type="GO" id="GO:0015344">
    <property type="term" value="F:siderophore uptake transmembrane transporter activity"/>
    <property type="evidence" value="ECO:0007669"/>
    <property type="project" value="TreeGrafter"/>
</dbReference>
<evidence type="ECO:0000256" key="6">
    <source>
        <dbReference type="ARBA" id="ARBA00022729"/>
    </source>
</evidence>
<dbReference type="GO" id="GO:0009279">
    <property type="term" value="C:cell outer membrane"/>
    <property type="evidence" value="ECO:0007669"/>
    <property type="project" value="UniProtKB-SubCell"/>
</dbReference>
<dbReference type="STRING" id="452637.Oter_1754"/>
<dbReference type="EMBL" id="CP001032">
    <property type="protein sequence ID" value="ACB75038.1"/>
    <property type="molecule type" value="Genomic_DNA"/>
</dbReference>
<feature type="domain" description="TonB-dependent receptor plug" evidence="13">
    <location>
        <begin position="75"/>
        <end position="189"/>
    </location>
</feature>
<keyword evidence="5" id="KW-0812">Transmembrane</keyword>
<evidence type="ECO:0000256" key="5">
    <source>
        <dbReference type="ARBA" id="ARBA00022692"/>
    </source>
</evidence>
<feature type="compositionally biased region" description="Basic and acidic residues" evidence="11">
    <location>
        <begin position="789"/>
        <end position="800"/>
    </location>
</feature>
<evidence type="ECO:0000313" key="14">
    <source>
        <dbReference type="EMBL" id="ACB75038.1"/>
    </source>
</evidence>
<keyword evidence="15" id="KW-1185">Reference proteome</keyword>
<feature type="chain" id="PRO_5002772158" evidence="12">
    <location>
        <begin position="27"/>
        <end position="1243"/>
    </location>
</feature>
<dbReference type="Pfam" id="PF07715">
    <property type="entry name" value="Plug"/>
    <property type="match status" value="1"/>
</dbReference>
<keyword evidence="7" id="KW-0408">Iron</keyword>
<reference evidence="14 15" key="1">
    <citation type="journal article" date="2011" name="J. Bacteriol.">
        <title>Genome sequence of the verrucomicrobium Opitutus terrae PB90-1, an abundant inhabitant of rice paddy soil ecosystems.</title>
        <authorList>
            <person name="van Passel M.W."/>
            <person name="Kant R."/>
            <person name="Palva A."/>
            <person name="Copeland A."/>
            <person name="Lucas S."/>
            <person name="Lapidus A."/>
            <person name="Glavina del Rio T."/>
            <person name="Pitluck S."/>
            <person name="Goltsman E."/>
            <person name="Clum A."/>
            <person name="Sun H."/>
            <person name="Schmutz J."/>
            <person name="Larimer F.W."/>
            <person name="Land M.L."/>
            <person name="Hauser L."/>
            <person name="Kyrpides N."/>
            <person name="Mikhailova N."/>
            <person name="Richardson P.P."/>
            <person name="Janssen P.H."/>
            <person name="de Vos W.M."/>
            <person name="Smidt H."/>
        </authorList>
    </citation>
    <scope>NUCLEOTIDE SEQUENCE [LARGE SCALE GENOMIC DNA]</scope>
    <source>
        <strain evidence="15">DSM 11246 / JCM 15787 / PB90-1</strain>
    </source>
</reference>
<organism evidence="14 15">
    <name type="scientific">Opitutus terrae (strain DSM 11246 / JCM 15787 / PB90-1)</name>
    <dbReference type="NCBI Taxonomy" id="452637"/>
    <lineage>
        <taxon>Bacteria</taxon>
        <taxon>Pseudomonadati</taxon>
        <taxon>Verrucomicrobiota</taxon>
        <taxon>Opitutia</taxon>
        <taxon>Opitutales</taxon>
        <taxon>Opitutaceae</taxon>
        <taxon>Opitutus</taxon>
    </lineage>
</organism>
<dbReference type="AlphaFoldDB" id="B1ZVV2"/>
<dbReference type="Gene3D" id="2.40.170.20">
    <property type="entry name" value="TonB-dependent receptor, beta-barrel domain"/>
    <property type="match status" value="1"/>
</dbReference>
<dbReference type="InterPro" id="IPR039426">
    <property type="entry name" value="TonB-dep_rcpt-like"/>
</dbReference>
<proteinExistence type="predicted"/>
<dbReference type="InterPro" id="IPR012910">
    <property type="entry name" value="Plug_dom"/>
</dbReference>
<dbReference type="HOGENOM" id="CLU_277051_0_0_0"/>
<sequence>MNKPRFTRYVLASALTLALSSARIVAQTATPSDPTVNSEDDQPIVLSPFVVDASEDRGSYQATSTLAGSRVKTDLKDVASSISVITADFLKDTGARNSQDLLVYTTNTEVGGVYGNYGGVGNTFIDGANENANLVRPSNNNRVRGLDSADNTRDFFQTDIPWDSYNVGRVDLQRGPNSILFGIGSPAGIINSSLNLATFGKNGGSVENRISSFGSVRNSIDYNYVVLKDELALRLALLDDHTKYRQRPAFNRDQRAYLSGRWAPKFLNTGSSRTSVRFNYENGDIKANRPRALPPWDSITPYFDSTAINKKVYDPYYAWESQAIGYPSSEPQNAMEPKNYWVVQYMVPGTQATANPMFFYDMANSTTHAYVTQAGPTTYYGLSSNGDRDAGIDGFPYGSNIGIASFNEAAYNSWRTLGQAATPYPAADKGFYKRKSLVDESIFNFYDNLIDGPNKGEWQKWDAFNIAVEQTFLDNRLGFELVYDYQDYRDGSYRTIGNPTITVDIRANLMNYPWTYPELGVVKNPNVNRAMVGGSGRGGGNAFFSTRDDIRFTGFGEFRFKDVLGNSLLSTILGTHRLTGLYSRDTVQQENRTWTLWKVEQKWSDVLGNGTVNGGSGIGGLVNGDVVPDVVTYISGDLSPRSSAAGLNLPRLATVQEPTAGGYVIPYFDSHWNATNVNPADPWTNPARQFWPGGNQVGFQSDNPANYVGWVQDKFNLLNWRSGDDINQLYTDVSKVRKVTDSQAFTWQGFLFEDTVVGTFGWRRDEQDLESGDSSASDVGGSGYAHTDPAFEKGPDRSAGESKSWGVVVHTPKRFRTLLPGNSYLSFSYSDGTNMRVENRYGFSGNALPNARGKTKDFGVALSTLNERLVLKATWYKTTVKDANLSTVTTETTTLGNNTYYLRNLEAWGTTSALIDLAGRQGGAPGWEWYWNWALIDNGWDGIYNDPNGDAFRDSPSTAKQTAAINSWLSQMPDQSWFDAYGFPIDVAAAKAGNWQNAIRGWTPSAGVGGVQPSGGGRINGVYPTGTADNESKGVEFELIGQVTKGLNISINASKQNASQTALGQDLVTFIEATHAKYESPAGDLRLWWGGDATLREYFNNNIWSAYLFQLETNGRMVAEMSPWRFNSTANYSFDKDSRFRGVNVGLSYRWQDKRILGYRLNADKSNLDINSPIWSETEDYIDMWVGYERKLTPKIGWRVQLNLRNVGDDARLLPLSVQPDGSPAMFKIQEGMTWSLTNTFTF</sequence>
<dbReference type="eggNOG" id="COG1629">
    <property type="taxonomic scope" value="Bacteria"/>
</dbReference>
<evidence type="ECO:0000256" key="9">
    <source>
        <dbReference type="ARBA" id="ARBA00023136"/>
    </source>
</evidence>
<keyword evidence="10" id="KW-0998">Cell outer membrane</keyword>
<keyword evidence="4" id="KW-0410">Iron transport</keyword>
<evidence type="ECO:0000259" key="13">
    <source>
        <dbReference type="Pfam" id="PF07715"/>
    </source>
</evidence>
<evidence type="ECO:0000256" key="1">
    <source>
        <dbReference type="ARBA" id="ARBA00004571"/>
    </source>
</evidence>
<evidence type="ECO:0000256" key="4">
    <source>
        <dbReference type="ARBA" id="ARBA00022496"/>
    </source>
</evidence>
<evidence type="ECO:0000256" key="8">
    <source>
        <dbReference type="ARBA" id="ARBA00023065"/>
    </source>
</evidence>
<evidence type="ECO:0000313" key="15">
    <source>
        <dbReference type="Proteomes" id="UP000007013"/>
    </source>
</evidence>
<evidence type="ECO:0000256" key="3">
    <source>
        <dbReference type="ARBA" id="ARBA00022452"/>
    </source>
</evidence>
<evidence type="ECO:0000256" key="7">
    <source>
        <dbReference type="ARBA" id="ARBA00023004"/>
    </source>
</evidence>
<name>B1ZVV2_OPITP</name>
<evidence type="ECO:0000256" key="11">
    <source>
        <dbReference type="SAM" id="MobiDB-lite"/>
    </source>
</evidence>